<evidence type="ECO:0000256" key="1">
    <source>
        <dbReference type="ARBA" id="ARBA00004651"/>
    </source>
</evidence>
<dbReference type="GO" id="GO:0007187">
    <property type="term" value="P:G protein-coupled receptor signaling pathway, coupled to cyclic nucleotide second messenger"/>
    <property type="evidence" value="ECO:0007669"/>
    <property type="project" value="TreeGrafter"/>
</dbReference>
<keyword evidence="7" id="KW-0675">Receptor</keyword>
<protein>
    <recommendedName>
        <fullName evidence="9">G-protein coupled receptors family 1 profile domain-containing protein</fullName>
    </recommendedName>
</protein>
<keyword evidence="5" id="KW-0297">G-protein coupled receptor</keyword>
<evidence type="ECO:0000313" key="10">
    <source>
        <dbReference type="EMBL" id="CAL1533049.1"/>
    </source>
</evidence>
<evidence type="ECO:0000256" key="7">
    <source>
        <dbReference type="ARBA" id="ARBA00023170"/>
    </source>
</evidence>
<dbReference type="GO" id="GO:0007268">
    <property type="term" value="P:chemical synaptic transmission"/>
    <property type="evidence" value="ECO:0007669"/>
    <property type="project" value="TreeGrafter"/>
</dbReference>
<accession>A0AAV2HGV0</accession>
<dbReference type="InterPro" id="IPR000276">
    <property type="entry name" value="GPCR_Rhodpsn"/>
</dbReference>
<evidence type="ECO:0000256" key="6">
    <source>
        <dbReference type="ARBA" id="ARBA00023136"/>
    </source>
</evidence>
<evidence type="ECO:0000256" key="4">
    <source>
        <dbReference type="ARBA" id="ARBA00022989"/>
    </source>
</evidence>
<dbReference type="Pfam" id="PF00001">
    <property type="entry name" value="7tm_1"/>
    <property type="match status" value="1"/>
</dbReference>
<organism evidence="10 11">
    <name type="scientific">Lymnaea stagnalis</name>
    <name type="common">Great pond snail</name>
    <name type="synonym">Helix stagnalis</name>
    <dbReference type="NCBI Taxonomy" id="6523"/>
    <lineage>
        <taxon>Eukaryota</taxon>
        <taxon>Metazoa</taxon>
        <taxon>Spiralia</taxon>
        <taxon>Lophotrochozoa</taxon>
        <taxon>Mollusca</taxon>
        <taxon>Gastropoda</taxon>
        <taxon>Heterobranchia</taxon>
        <taxon>Euthyneura</taxon>
        <taxon>Panpulmonata</taxon>
        <taxon>Hygrophila</taxon>
        <taxon>Lymnaeoidea</taxon>
        <taxon>Lymnaeidae</taxon>
        <taxon>Lymnaea</taxon>
    </lineage>
</organism>
<keyword evidence="11" id="KW-1185">Reference proteome</keyword>
<keyword evidence="4" id="KW-1133">Transmembrane helix</keyword>
<dbReference type="AlphaFoldDB" id="A0AAV2HGV0"/>
<dbReference type="GO" id="GO:0004993">
    <property type="term" value="F:G protein-coupled serotonin receptor activity"/>
    <property type="evidence" value="ECO:0007669"/>
    <property type="project" value="TreeGrafter"/>
</dbReference>
<dbReference type="PROSITE" id="PS50262">
    <property type="entry name" value="G_PROTEIN_RECEP_F1_2"/>
    <property type="match status" value="1"/>
</dbReference>
<proteinExistence type="predicted"/>
<evidence type="ECO:0000256" key="3">
    <source>
        <dbReference type="ARBA" id="ARBA00022692"/>
    </source>
</evidence>
<comment type="caution">
    <text evidence="10">The sequence shown here is derived from an EMBL/GenBank/DDBJ whole genome shotgun (WGS) entry which is preliminary data.</text>
</comment>
<dbReference type="GO" id="GO:0030425">
    <property type="term" value="C:dendrite"/>
    <property type="evidence" value="ECO:0007669"/>
    <property type="project" value="TreeGrafter"/>
</dbReference>
<evidence type="ECO:0000256" key="2">
    <source>
        <dbReference type="ARBA" id="ARBA00022475"/>
    </source>
</evidence>
<evidence type="ECO:0000256" key="5">
    <source>
        <dbReference type="ARBA" id="ARBA00023040"/>
    </source>
</evidence>
<dbReference type="GO" id="GO:0005886">
    <property type="term" value="C:plasma membrane"/>
    <property type="evidence" value="ECO:0007669"/>
    <property type="project" value="UniProtKB-SubCell"/>
</dbReference>
<sequence>MLSLAASDLLYSSILMPLGTLEIAENGKWILGDGLCAARLTLHKIMCSVSVYHVTTIALDKYIAICKPCCTGS</sequence>
<keyword evidence="6" id="KW-0472">Membrane</keyword>
<dbReference type="GO" id="GO:0045202">
    <property type="term" value="C:synapse"/>
    <property type="evidence" value="ECO:0007669"/>
    <property type="project" value="GOC"/>
</dbReference>
<dbReference type="EMBL" id="CAXITT010000132">
    <property type="protein sequence ID" value="CAL1533049.1"/>
    <property type="molecule type" value="Genomic_DNA"/>
</dbReference>
<name>A0AAV2HGV0_LYMST</name>
<dbReference type="Proteomes" id="UP001497497">
    <property type="component" value="Unassembled WGS sequence"/>
</dbReference>
<evidence type="ECO:0000259" key="9">
    <source>
        <dbReference type="PROSITE" id="PS50262"/>
    </source>
</evidence>
<comment type="subcellular location">
    <subcellularLocation>
        <location evidence="1">Cell membrane</location>
        <topology evidence="1">Multi-pass membrane protein</topology>
    </subcellularLocation>
</comment>
<gene>
    <name evidence="10" type="ORF">GSLYS_00007067001</name>
</gene>
<evidence type="ECO:0000313" key="11">
    <source>
        <dbReference type="Proteomes" id="UP001497497"/>
    </source>
</evidence>
<reference evidence="10 11" key="1">
    <citation type="submission" date="2024-04" db="EMBL/GenBank/DDBJ databases">
        <authorList>
            <consortium name="Genoscope - CEA"/>
            <person name="William W."/>
        </authorList>
    </citation>
    <scope>NUCLEOTIDE SEQUENCE [LARGE SCALE GENOMIC DNA]</scope>
</reference>
<keyword evidence="2" id="KW-1003">Cell membrane</keyword>
<dbReference type="InterPro" id="IPR017452">
    <property type="entry name" value="GPCR_Rhodpsn_7TM"/>
</dbReference>
<dbReference type="PANTHER" id="PTHR24247">
    <property type="entry name" value="5-HYDROXYTRYPTAMINE RECEPTOR"/>
    <property type="match status" value="1"/>
</dbReference>
<feature type="domain" description="G-protein coupled receptors family 1 profile" evidence="9">
    <location>
        <begin position="1"/>
        <end position="73"/>
    </location>
</feature>
<dbReference type="SUPFAM" id="SSF81321">
    <property type="entry name" value="Family A G protein-coupled receptor-like"/>
    <property type="match status" value="1"/>
</dbReference>
<keyword evidence="8" id="KW-0807">Transducer</keyword>
<dbReference type="GO" id="GO:0030594">
    <property type="term" value="F:neurotransmitter receptor activity"/>
    <property type="evidence" value="ECO:0007669"/>
    <property type="project" value="TreeGrafter"/>
</dbReference>
<evidence type="ECO:0000256" key="8">
    <source>
        <dbReference type="ARBA" id="ARBA00023224"/>
    </source>
</evidence>
<keyword evidence="3" id="KW-0812">Transmembrane</keyword>
<dbReference type="Gene3D" id="1.20.1070.10">
    <property type="entry name" value="Rhodopsin 7-helix transmembrane proteins"/>
    <property type="match status" value="1"/>
</dbReference>